<protein>
    <submittedName>
        <fullName evidence="1">Uncharacterized protein</fullName>
    </submittedName>
</protein>
<dbReference type="Proteomes" id="UP000197446">
    <property type="component" value="Unassembled WGS sequence"/>
</dbReference>
<dbReference type="AlphaFoldDB" id="A0A254N8S7"/>
<reference evidence="1 2" key="1">
    <citation type="journal article" date="2007" name="Int. J. Syst. Evol. Microbiol.">
        <title>Description of Pelomonas aquatica sp. nov. and Pelomonas puraquae sp. nov., isolated from industrial and haemodialysis water.</title>
        <authorList>
            <person name="Gomila M."/>
            <person name="Bowien B."/>
            <person name="Falsen E."/>
            <person name="Moore E.R."/>
            <person name="Lalucat J."/>
        </authorList>
    </citation>
    <scope>NUCLEOTIDE SEQUENCE [LARGE SCALE GENOMIC DNA]</scope>
    <source>
        <strain evidence="1 2">CCUG 52769</strain>
    </source>
</reference>
<gene>
    <name evidence="1" type="ORF">CDO81_12260</name>
</gene>
<dbReference type="EMBL" id="NISI01000004">
    <property type="protein sequence ID" value="OWR03964.1"/>
    <property type="molecule type" value="Genomic_DNA"/>
</dbReference>
<keyword evidence="2" id="KW-1185">Reference proteome</keyword>
<dbReference type="OrthoDB" id="9182230at2"/>
<name>A0A254N8S7_9BURK</name>
<evidence type="ECO:0000313" key="1">
    <source>
        <dbReference type="EMBL" id="OWR03964.1"/>
    </source>
</evidence>
<sequence length="187" mass="21194">MVRIPAALKWLITHRGRLLGEIKKVKKRQAAREAQIEAAISAIDKRRQTLEKRLSIIRSRTPLLIQGIESDMAAIDRAISQHRIMVDADSISAIKSQERAYYLQPGQMTRLILKALREANGEELTTNEIAVFVMTESKLQIPGGEFYEFKLAVRKRMRAMHAAGLLRRAAVGGHTVESRWTQAPLER</sequence>
<comment type="caution">
    <text evidence="1">The sequence shown here is derived from an EMBL/GenBank/DDBJ whole genome shotgun (WGS) entry which is preliminary data.</text>
</comment>
<dbReference type="RefSeq" id="WP_144397222.1">
    <property type="nucleotide sequence ID" value="NZ_NISI01000004.1"/>
</dbReference>
<organism evidence="1 2">
    <name type="scientific">Roseateles puraquae</name>
    <dbReference type="NCBI Taxonomy" id="431059"/>
    <lineage>
        <taxon>Bacteria</taxon>
        <taxon>Pseudomonadati</taxon>
        <taxon>Pseudomonadota</taxon>
        <taxon>Betaproteobacteria</taxon>
        <taxon>Burkholderiales</taxon>
        <taxon>Sphaerotilaceae</taxon>
        <taxon>Roseateles</taxon>
    </lineage>
</organism>
<evidence type="ECO:0000313" key="2">
    <source>
        <dbReference type="Proteomes" id="UP000197446"/>
    </source>
</evidence>
<accession>A0A254N8S7</accession>
<proteinExistence type="predicted"/>